<evidence type="ECO:0000256" key="6">
    <source>
        <dbReference type="SAM" id="Phobius"/>
    </source>
</evidence>
<accession>A0A0F9S826</accession>
<dbReference type="PANTHER" id="PTHR36118:SF1">
    <property type="entry name" value="ION-TRANSLOCATING OXIDOREDUCTASE COMPLEX SUBUNIT G"/>
    <property type="match status" value="1"/>
</dbReference>
<dbReference type="GO" id="GO:0010181">
    <property type="term" value="F:FMN binding"/>
    <property type="evidence" value="ECO:0007669"/>
    <property type="project" value="InterPro"/>
</dbReference>
<dbReference type="InterPro" id="IPR007329">
    <property type="entry name" value="FMN-bd"/>
</dbReference>
<dbReference type="PANTHER" id="PTHR36118">
    <property type="entry name" value="ION-TRANSLOCATING OXIDOREDUCTASE COMPLEX SUBUNIT G"/>
    <property type="match status" value="1"/>
</dbReference>
<keyword evidence="6" id="KW-0472">Membrane</keyword>
<keyword evidence="5" id="KW-0249">Electron transport</keyword>
<dbReference type="GO" id="GO:0009055">
    <property type="term" value="F:electron transfer activity"/>
    <property type="evidence" value="ECO:0007669"/>
    <property type="project" value="InterPro"/>
</dbReference>
<keyword evidence="6" id="KW-1133">Transmembrane helix</keyword>
<dbReference type="PIRSF" id="PIRSF006091">
    <property type="entry name" value="E_trnsport_RnfG"/>
    <property type="match status" value="1"/>
</dbReference>
<evidence type="ECO:0000256" key="4">
    <source>
        <dbReference type="ARBA" id="ARBA00022643"/>
    </source>
</evidence>
<dbReference type="NCBIfam" id="NF002519">
    <property type="entry name" value="PRK01908.1"/>
    <property type="match status" value="1"/>
</dbReference>
<feature type="transmembrane region" description="Helical" evidence="6">
    <location>
        <begin position="7"/>
        <end position="28"/>
    </location>
</feature>
<reference evidence="8" key="1">
    <citation type="journal article" date="2015" name="Nature">
        <title>Complex archaea that bridge the gap between prokaryotes and eukaryotes.</title>
        <authorList>
            <person name="Spang A."/>
            <person name="Saw J.H."/>
            <person name="Jorgensen S.L."/>
            <person name="Zaremba-Niedzwiedzka K."/>
            <person name="Martijn J."/>
            <person name="Lind A.E."/>
            <person name="van Eijk R."/>
            <person name="Schleper C."/>
            <person name="Guy L."/>
            <person name="Ettema T.J."/>
        </authorList>
    </citation>
    <scope>NUCLEOTIDE SEQUENCE</scope>
</reference>
<dbReference type="HAMAP" id="MF_00479">
    <property type="entry name" value="RsxG_RnfG"/>
    <property type="match status" value="1"/>
</dbReference>
<name>A0A0F9S826_9ZZZZ</name>
<feature type="domain" description="FMN-binding" evidence="7">
    <location>
        <begin position="104"/>
        <end position="196"/>
    </location>
</feature>
<dbReference type="SMART" id="SM00900">
    <property type="entry name" value="FMN_bind"/>
    <property type="match status" value="1"/>
</dbReference>
<evidence type="ECO:0000256" key="3">
    <source>
        <dbReference type="ARBA" id="ARBA00022630"/>
    </source>
</evidence>
<keyword evidence="1" id="KW-0813">Transport</keyword>
<dbReference type="NCBIfam" id="TIGR01947">
    <property type="entry name" value="rnfG"/>
    <property type="match status" value="1"/>
</dbReference>
<dbReference type="Pfam" id="PF04205">
    <property type="entry name" value="FMN_bind"/>
    <property type="match status" value="1"/>
</dbReference>
<evidence type="ECO:0000256" key="2">
    <source>
        <dbReference type="ARBA" id="ARBA00022553"/>
    </source>
</evidence>
<organism evidence="8">
    <name type="scientific">marine sediment metagenome</name>
    <dbReference type="NCBI Taxonomy" id="412755"/>
    <lineage>
        <taxon>unclassified sequences</taxon>
        <taxon>metagenomes</taxon>
        <taxon>ecological metagenomes</taxon>
    </lineage>
</organism>
<gene>
    <name evidence="8" type="ORF">LCGC14_0806570</name>
</gene>
<keyword evidence="2" id="KW-0597">Phosphoprotein</keyword>
<keyword evidence="4" id="KW-0288">FMN</keyword>
<dbReference type="AlphaFoldDB" id="A0A0F9S826"/>
<dbReference type="EMBL" id="LAZR01002199">
    <property type="protein sequence ID" value="KKN33161.1"/>
    <property type="molecule type" value="Genomic_DNA"/>
</dbReference>
<dbReference type="GO" id="GO:0022900">
    <property type="term" value="P:electron transport chain"/>
    <property type="evidence" value="ECO:0007669"/>
    <property type="project" value="InterPro"/>
</dbReference>
<keyword evidence="3" id="KW-0285">Flavoprotein</keyword>
<dbReference type="InterPro" id="IPR010209">
    <property type="entry name" value="Ion_transpt_RnfG/RsxG"/>
</dbReference>
<proteinExistence type="inferred from homology"/>
<keyword evidence="6" id="KW-0812">Transmembrane</keyword>
<comment type="caution">
    <text evidence="8">The sequence shown here is derived from an EMBL/GenBank/DDBJ whole genome shotgun (WGS) entry which is preliminary data.</text>
</comment>
<evidence type="ECO:0000259" key="7">
    <source>
        <dbReference type="SMART" id="SM00900"/>
    </source>
</evidence>
<evidence type="ECO:0000256" key="1">
    <source>
        <dbReference type="ARBA" id="ARBA00022448"/>
    </source>
</evidence>
<dbReference type="GO" id="GO:0005886">
    <property type="term" value="C:plasma membrane"/>
    <property type="evidence" value="ECO:0007669"/>
    <property type="project" value="InterPro"/>
</dbReference>
<evidence type="ECO:0000313" key="8">
    <source>
        <dbReference type="EMBL" id="KKN33161.1"/>
    </source>
</evidence>
<protein>
    <recommendedName>
        <fullName evidence="7">FMN-binding domain-containing protein</fullName>
    </recommendedName>
</protein>
<sequence length="211" mass="23250">MVDIKKHALRVGLMLGLFAIVATTFVAFTNENTRQQIQENERQALLDAINTLVPSDQFDNAILQDAITLAPTEELGTQEPTQVFRARKNGQPVAAIFTVVAPNGYSGRIKMLVGIYSNGKLAGVRVINHKETPGLGDKIDVKRSNWIKQFEGLSLENPSAAKWKVKKDGGAFDQFTGATITPRAVVKAVKKSLEYFDKHHDALFRKIGETS</sequence>
<evidence type="ECO:0000256" key="5">
    <source>
        <dbReference type="ARBA" id="ARBA00022982"/>
    </source>
</evidence>